<evidence type="ECO:0000256" key="4">
    <source>
        <dbReference type="PROSITE-ProRule" id="PRU00358"/>
    </source>
</evidence>
<dbReference type="PROSITE" id="PS50867">
    <property type="entry name" value="PRE_SET"/>
    <property type="match status" value="1"/>
</dbReference>
<proteinExistence type="predicted"/>
<feature type="domain" description="YDG" evidence="7">
    <location>
        <begin position="74"/>
        <end position="221"/>
    </location>
</feature>
<dbReference type="SMART" id="SM00466">
    <property type="entry name" value="SRA"/>
    <property type="match status" value="1"/>
</dbReference>
<organism evidence="8 9">
    <name type="scientific">Camelina sativa</name>
    <name type="common">False flax</name>
    <name type="synonym">Myagrum sativum</name>
    <dbReference type="NCBI Taxonomy" id="90675"/>
    <lineage>
        <taxon>Eukaryota</taxon>
        <taxon>Viridiplantae</taxon>
        <taxon>Streptophyta</taxon>
        <taxon>Embryophyta</taxon>
        <taxon>Tracheophyta</taxon>
        <taxon>Spermatophyta</taxon>
        <taxon>Magnoliopsida</taxon>
        <taxon>eudicotyledons</taxon>
        <taxon>Gunneridae</taxon>
        <taxon>Pentapetalae</taxon>
        <taxon>rosids</taxon>
        <taxon>malvids</taxon>
        <taxon>Brassicales</taxon>
        <taxon>Brassicaceae</taxon>
        <taxon>Camelineae</taxon>
        <taxon>Camelina</taxon>
    </lineage>
</organism>
<dbReference type="InterPro" id="IPR003105">
    <property type="entry name" value="SRA_YDG"/>
</dbReference>
<feature type="domain" description="Pre-SET" evidence="6">
    <location>
        <begin position="296"/>
        <end position="357"/>
    </location>
</feature>
<evidence type="ECO:0000256" key="2">
    <source>
        <dbReference type="ARBA" id="ARBA00022454"/>
    </source>
</evidence>
<dbReference type="SMART" id="SM00468">
    <property type="entry name" value="PreSET"/>
    <property type="match status" value="1"/>
</dbReference>
<dbReference type="SUPFAM" id="SSF82199">
    <property type="entry name" value="SET domain"/>
    <property type="match status" value="1"/>
</dbReference>
<dbReference type="PANTHER" id="PTHR45660:SF18">
    <property type="entry name" value="HISTONE-LYSINE N-METHYLTRANSFERASE, H3 LYSINE-9 SPECIFIC SUVH7-RELATED"/>
    <property type="match status" value="1"/>
</dbReference>
<sequence>MSGRRNESIPYFLGGISEKDQETGNHALVTSLMTRFDATRRRLSQSGNVHGEVATAISNFKRLKLCTNTRKRFGSVPGVDVGDIFFIWGEMGLVGLHSAPVGVELIGVEGSGENTPIAVSVVSSGENADKTDDPDSLIFTGFGGTTKFHDHQPSDQKLEGLNIPLEAALRKRSAVRVIRGMKVEKRTNGKIYVYDGIYIITSMWEEKGQNGFKVFKFKLVRQPHQKHAFGIWKSVQQWKNGLTTRPGLILEDLSNGAENLKVSVVNEVDEEKNGPALFTYVTSLKHAVINIQPLVDRCTCPQGSCASRSGNCACVQRNVGGLPCVENALVTRGPMVFECGGSCACSDKCKNKMIQTELNFSFEVFKTMHCGWGLRSWDPIRAGSFICEFAGDKIIEKGEEEDDYIFDTSMVYNSFKWNYEPELVGEDASNKVSEAIRVNLSLLISAKKSGNVARFMNHSCSPNVFWQPIAREQNGLWCIYIGFFAMKHIPPLTELTYDYGASPGVGKKICLCRSKTCCGLFG</sequence>
<dbReference type="RefSeq" id="XP_019098887.1">
    <property type="nucleotide sequence ID" value="XM_019243342.1"/>
</dbReference>
<keyword evidence="8" id="KW-1185">Reference proteome</keyword>
<evidence type="ECO:0000313" key="9">
    <source>
        <dbReference type="RefSeq" id="XP_019098887.1"/>
    </source>
</evidence>
<name>A0ABM1RIP9_CAMSA</name>
<keyword evidence="3 4" id="KW-0539">Nucleus</keyword>
<dbReference type="PROSITE" id="PS50280">
    <property type="entry name" value="SET"/>
    <property type="match status" value="1"/>
</dbReference>
<dbReference type="SMART" id="SM00317">
    <property type="entry name" value="SET"/>
    <property type="match status" value="1"/>
</dbReference>
<protein>
    <submittedName>
        <fullName evidence="9">Inactive histone-lysine N-methyltransferase family member SUVH10</fullName>
    </submittedName>
</protein>
<dbReference type="PROSITE" id="PS51015">
    <property type="entry name" value="YDG"/>
    <property type="match status" value="1"/>
</dbReference>
<evidence type="ECO:0000259" key="6">
    <source>
        <dbReference type="PROSITE" id="PS50867"/>
    </source>
</evidence>
<dbReference type="InterPro" id="IPR046341">
    <property type="entry name" value="SET_dom_sf"/>
</dbReference>
<evidence type="ECO:0000313" key="8">
    <source>
        <dbReference type="Proteomes" id="UP000694864"/>
    </source>
</evidence>
<dbReference type="Proteomes" id="UP000694864">
    <property type="component" value="Chromosome 1"/>
</dbReference>
<evidence type="ECO:0000259" key="5">
    <source>
        <dbReference type="PROSITE" id="PS50280"/>
    </source>
</evidence>
<dbReference type="InterPro" id="IPR051357">
    <property type="entry name" value="H3K9_HMTase_SUVAR3-9"/>
</dbReference>
<reference evidence="8" key="1">
    <citation type="journal article" date="2014" name="Nat. Commun.">
        <title>The emerging biofuel crop Camelina sativa retains a highly undifferentiated hexaploid genome structure.</title>
        <authorList>
            <person name="Kagale S."/>
            <person name="Koh C."/>
            <person name="Nixon J."/>
            <person name="Bollina V."/>
            <person name="Clarke W.E."/>
            <person name="Tuteja R."/>
            <person name="Spillane C."/>
            <person name="Robinson S.J."/>
            <person name="Links M.G."/>
            <person name="Clarke C."/>
            <person name="Higgins E.E."/>
            <person name="Huebert T."/>
            <person name="Sharpe A.G."/>
            <person name="Parkin I.A."/>
        </authorList>
    </citation>
    <scope>NUCLEOTIDE SEQUENCE [LARGE SCALE GENOMIC DNA]</scope>
    <source>
        <strain evidence="8">cv. DH55</strain>
    </source>
</reference>
<dbReference type="Pfam" id="PF02182">
    <property type="entry name" value="SAD_SRA"/>
    <property type="match status" value="1"/>
</dbReference>
<gene>
    <name evidence="9" type="primary">LOC104699121</name>
</gene>
<dbReference type="GeneID" id="104699121"/>
<accession>A0ABM1RIP9</accession>
<dbReference type="Gene3D" id="2.30.280.10">
    <property type="entry name" value="SRA-YDG"/>
    <property type="match status" value="1"/>
</dbReference>
<dbReference type="Gene3D" id="2.170.270.10">
    <property type="entry name" value="SET domain"/>
    <property type="match status" value="1"/>
</dbReference>
<dbReference type="PANTHER" id="PTHR45660">
    <property type="entry name" value="HISTONE-LYSINE N-METHYLTRANSFERASE SETMAR"/>
    <property type="match status" value="1"/>
</dbReference>
<dbReference type="InterPro" id="IPR036987">
    <property type="entry name" value="SRA-YDG_sf"/>
</dbReference>
<keyword evidence="2" id="KW-0158">Chromosome</keyword>
<dbReference type="InterPro" id="IPR007728">
    <property type="entry name" value="Pre-SET_dom"/>
</dbReference>
<comment type="subcellular location">
    <subcellularLocation>
        <location evidence="1">Chromosome</location>
        <location evidence="1">Centromere</location>
    </subcellularLocation>
    <subcellularLocation>
        <location evidence="4">Nucleus</location>
    </subcellularLocation>
</comment>
<dbReference type="InterPro" id="IPR001214">
    <property type="entry name" value="SET_dom"/>
</dbReference>
<dbReference type="Pfam" id="PF00856">
    <property type="entry name" value="SET"/>
    <property type="match status" value="1"/>
</dbReference>
<evidence type="ECO:0000256" key="1">
    <source>
        <dbReference type="ARBA" id="ARBA00004584"/>
    </source>
</evidence>
<dbReference type="SUPFAM" id="SSF88697">
    <property type="entry name" value="PUA domain-like"/>
    <property type="match status" value="1"/>
</dbReference>
<feature type="domain" description="SET" evidence="5">
    <location>
        <begin position="360"/>
        <end position="500"/>
    </location>
</feature>
<evidence type="ECO:0000256" key="3">
    <source>
        <dbReference type="ARBA" id="ARBA00023242"/>
    </source>
</evidence>
<evidence type="ECO:0000259" key="7">
    <source>
        <dbReference type="PROSITE" id="PS51015"/>
    </source>
</evidence>
<reference evidence="9" key="2">
    <citation type="submission" date="2025-08" db="UniProtKB">
        <authorList>
            <consortium name="RefSeq"/>
        </authorList>
    </citation>
    <scope>IDENTIFICATION</scope>
    <source>
        <tissue evidence="9">Leaf</tissue>
    </source>
</reference>
<dbReference type="Pfam" id="PF05033">
    <property type="entry name" value="Pre-SET"/>
    <property type="match status" value="1"/>
</dbReference>
<dbReference type="InterPro" id="IPR015947">
    <property type="entry name" value="PUA-like_sf"/>
</dbReference>